<evidence type="ECO:0000313" key="1">
    <source>
        <dbReference type="EMBL" id="KON88344.1"/>
    </source>
</evidence>
<name>A0A0M0GEQ6_SPOGL</name>
<protein>
    <recommendedName>
        <fullName evidence="3">Sulfotransferase family protein</fullName>
    </recommendedName>
</protein>
<dbReference type="Pfam" id="PF03567">
    <property type="entry name" value="Sulfotransfer_2"/>
    <property type="match status" value="1"/>
</dbReference>
<dbReference type="AlphaFoldDB" id="A0A0M0GEQ6"/>
<dbReference type="OrthoDB" id="7981249at2"/>
<dbReference type="STRING" id="1459.AF332_17065"/>
<proteinExistence type="predicted"/>
<dbReference type="InterPro" id="IPR005331">
    <property type="entry name" value="Sulfotransferase"/>
</dbReference>
<dbReference type="SUPFAM" id="SSF52540">
    <property type="entry name" value="P-loop containing nucleoside triphosphate hydrolases"/>
    <property type="match status" value="1"/>
</dbReference>
<sequence length="237" mass="27776">MKNNTLADDRILIFMHIPKTGGMTLKRIIKRQYPEDKILKDITDGKISEFKKIVSENEIRFVFGHLSFGLHMHISQPCTYVTMIREPIDRVISMYYYVLGKKDHPLHGIVKDLLFEEFIDHPDLKVHTSNMQTKRALGKNTLSPSDLEQAMQNLEDHFSVIGITEMFDDSVELMKQKFNWNDVSYVRKNKTKNKLRKEEIDPNIINKVIANNELDIQLYKWAKNRLIQQLKSSNAIE</sequence>
<evidence type="ECO:0008006" key="3">
    <source>
        <dbReference type="Google" id="ProtNLM"/>
    </source>
</evidence>
<reference evidence="2" key="1">
    <citation type="submission" date="2015-07" db="EMBL/GenBank/DDBJ databases">
        <title>Fjat-10036 dsm4.</title>
        <authorList>
            <person name="Liu B."/>
            <person name="Wang J."/>
            <person name="Zhu Y."/>
            <person name="Liu G."/>
            <person name="Chen Q."/>
            <person name="Chen Z."/>
            <person name="Lan J."/>
            <person name="Che J."/>
            <person name="Ge C."/>
            <person name="Shi H."/>
            <person name="Pan Z."/>
            <person name="Liu X."/>
        </authorList>
    </citation>
    <scope>NUCLEOTIDE SEQUENCE [LARGE SCALE GENOMIC DNA]</scope>
    <source>
        <strain evidence="2">DSM 4</strain>
    </source>
</reference>
<comment type="caution">
    <text evidence="1">The sequence shown here is derived from an EMBL/GenBank/DDBJ whole genome shotgun (WGS) entry which is preliminary data.</text>
</comment>
<dbReference type="RefSeq" id="WP_053435720.1">
    <property type="nucleotide sequence ID" value="NZ_LGUF01000007.1"/>
</dbReference>
<dbReference type="PATRIC" id="fig|1459.3.peg.3740"/>
<dbReference type="InterPro" id="IPR027417">
    <property type="entry name" value="P-loop_NTPase"/>
</dbReference>
<dbReference type="InterPro" id="IPR053259">
    <property type="entry name" value="Golvesin-related_Golgi"/>
</dbReference>
<dbReference type="EMBL" id="LGUF01000007">
    <property type="protein sequence ID" value="KON88344.1"/>
    <property type="molecule type" value="Genomic_DNA"/>
</dbReference>
<accession>A0A0M0GEQ6</accession>
<keyword evidence="2" id="KW-1185">Reference proteome</keyword>
<gene>
    <name evidence="1" type="ORF">AF332_17065</name>
</gene>
<dbReference type="PANTHER" id="PTHR32301:SF6">
    <property type="entry name" value="GOLVESIN-RELATED"/>
    <property type="match status" value="1"/>
</dbReference>
<dbReference type="Proteomes" id="UP000037109">
    <property type="component" value="Unassembled WGS sequence"/>
</dbReference>
<dbReference type="Gene3D" id="3.40.50.300">
    <property type="entry name" value="P-loop containing nucleotide triphosphate hydrolases"/>
    <property type="match status" value="1"/>
</dbReference>
<evidence type="ECO:0000313" key="2">
    <source>
        <dbReference type="Proteomes" id="UP000037109"/>
    </source>
</evidence>
<dbReference type="PANTHER" id="PTHR32301">
    <property type="entry name" value="COUNTIN RECEPTOR CNR3-RELATED"/>
    <property type="match status" value="1"/>
</dbReference>
<organism evidence="1 2">
    <name type="scientific">Sporosarcina globispora</name>
    <name type="common">Bacillus globisporus</name>
    <dbReference type="NCBI Taxonomy" id="1459"/>
    <lineage>
        <taxon>Bacteria</taxon>
        <taxon>Bacillati</taxon>
        <taxon>Bacillota</taxon>
        <taxon>Bacilli</taxon>
        <taxon>Bacillales</taxon>
        <taxon>Caryophanaceae</taxon>
        <taxon>Sporosarcina</taxon>
    </lineage>
</organism>
<dbReference type="GO" id="GO:0008146">
    <property type="term" value="F:sulfotransferase activity"/>
    <property type="evidence" value="ECO:0007669"/>
    <property type="project" value="InterPro"/>
</dbReference>
<dbReference type="GO" id="GO:0016020">
    <property type="term" value="C:membrane"/>
    <property type="evidence" value="ECO:0007669"/>
    <property type="project" value="InterPro"/>
</dbReference>